<evidence type="ECO:0000259" key="5">
    <source>
        <dbReference type="Pfam" id="PF01526"/>
    </source>
</evidence>
<keyword evidence="7" id="KW-0614">Plasmid</keyword>
<dbReference type="GO" id="GO:0006313">
    <property type="term" value="P:DNA transposition"/>
    <property type="evidence" value="ECO:0007669"/>
    <property type="project" value="InterPro"/>
</dbReference>
<dbReference type="Pfam" id="PF01526">
    <property type="entry name" value="DDE_Tnp_Tn3"/>
    <property type="match status" value="1"/>
</dbReference>
<evidence type="ECO:0000256" key="1">
    <source>
        <dbReference type="ARBA" id="ARBA00009402"/>
    </source>
</evidence>
<dbReference type="InterPro" id="IPR047653">
    <property type="entry name" value="Tn3-like_transpos"/>
</dbReference>
<evidence type="ECO:0000313" key="8">
    <source>
        <dbReference type="Proteomes" id="UP001050565"/>
    </source>
</evidence>
<evidence type="ECO:0000256" key="4">
    <source>
        <dbReference type="ARBA" id="ARBA00023172"/>
    </source>
</evidence>
<reference evidence="7" key="1">
    <citation type="submission" date="2020-09" db="EMBL/GenBank/DDBJ databases">
        <title>Acinetobacter baumannii E-072658 complete genome.</title>
        <authorList>
            <person name="Hamidian M."/>
            <person name="Maharjan R."/>
            <person name="Cain A.K."/>
            <person name="Faruga D.N."/>
            <person name="Paulsen I.T."/>
        </authorList>
    </citation>
    <scope>NUCLEOTIDE SEQUENCE</scope>
    <source>
        <strain evidence="7">E-072658</strain>
        <plasmid evidence="7">p8E072658</plasmid>
    </source>
</reference>
<feature type="domain" description="DUF4158" evidence="6">
    <location>
        <begin position="10"/>
        <end position="175"/>
    </location>
</feature>
<gene>
    <name evidence="7" type="ORF">H2787_17735</name>
</gene>
<keyword evidence="4" id="KW-0233">DNA recombination</keyword>
<comment type="similarity">
    <text evidence="1">Belongs to the transposase 7 family.</text>
</comment>
<keyword evidence="3" id="KW-0238">DNA-binding</keyword>
<dbReference type="NCBIfam" id="NF033527">
    <property type="entry name" value="transpos_Tn3"/>
    <property type="match status" value="1"/>
</dbReference>
<evidence type="ECO:0000256" key="3">
    <source>
        <dbReference type="ARBA" id="ARBA00023125"/>
    </source>
</evidence>
<accession>A0A9Q8P1H3</accession>
<dbReference type="GO" id="GO:0003677">
    <property type="term" value="F:DNA binding"/>
    <property type="evidence" value="ECO:0007669"/>
    <property type="project" value="UniProtKB-KW"/>
</dbReference>
<dbReference type="GO" id="GO:0004803">
    <property type="term" value="F:transposase activity"/>
    <property type="evidence" value="ECO:0007669"/>
    <property type="project" value="InterPro"/>
</dbReference>
<feature type="domain" description="Tn3 transposase DDE" evidence="5">
    <location>
        <begin position="600"/>
        <end position="990"/>
    </location>
</feature>
<sequence>MKNDVRRLSILSTDEIDELFGLPHFSDDDRRLYFDLSAKERELFDNTRTFSVAAHLVLQLGYFKAKRQFFSYEQESSVLNDLDYIAALYFPTKTLSRLKSPSRPIRAEQQRAILDLFQYKQCDNEVKVDLEDKAQRVAMLSTQPIFIFRELTQYLALHRIVMPSYRYMQEMIGRVVAYERTRIARLLSTCMTSLIDQQLAALLRADSGVFRVSALKHEAKDFSYKELRHEVARRQFFQPLHEFAKQFLITAGISNESGKYYASMVKFYTTYKLQRMKKETAQLYLLFFAFHRFQQINDNLIEALLHWVDQYEKQAKRAAEEAMNNAVTNAAKNLQAAGHVLSLFTDDTITDDTPFSIINEKAYALLEQERFPLVADYLRNIAFDKTEFEWLHYTKLSATFKRNLRQLFTDLDFAGRVEDSPLLEAIGFLQNLLRTEKSPRQTDPNAFPTEIIPNGLRRYLFSKEGKTFKTLDVDRYEFLVYRLLRNSLEAGDVYVKHSNEFRRFEDDLISDLRWQDKERVLQDIGAPILLAPIQDTLAVFHTMLAARYSAINQHISDGVNKHIKVIGAAEKRRWKLLYPSSDESVNSDFYSQLPGIGIADLLWFVAGNTGFLNAFTHVLDRYVKHEADPREIFACIVAMGTNMGLAKMAEVSGLSSASMAGTSRNYLRLETLRAANDAISNATSQLPAFHLYDIQDSLHSSSDGQRMETQINTLNARYSPKYFGLQKGVSAYTLVANHVPINAKIIGTHEHESHYVFDLLHNNTSDIKPERHSTDTHGTNQVNFWILHAFGYHFAPRYRDLHKKMDTLVGSQHPNECGDWLIKPARKTNDELIEREWPNIQRIMASLAQKDVTQATIVRKLSSYSRQNQTKKALWELENICRTLYILDFVDDVGLRQCVQKALNRGEAYHRLRRAVAFVNGGKFRVKTEEEQQIWNECSRLITNAVIYYNTVLLSRVYEQKQTVGDQNALAQLHSISPVAWQHINMYGNFEFSPSTSKIDIDALVARYAEPEYWKQALIENENSSDEF</sequence>
<dbReference type="InterPro" id="IPR025296">
    <property type="entry name" value="DUF4158"/>
</dbReference>
<evidence type="ECO:0000313" key="7">
    <source>
        <dbReference type="EMBL" id="UAA86714.1"/>
    </source>
</evidence>
<evidence type="ECO:0000256" key="2">
    <source>
        <dbReference type="ARBA" id="ARBA00022578"/>
    </source>
</evidence>
<proteinExistence type="inferred from homology"/>
<geneLocation type="plasmid" evidence="7 8">
    <name>p8E072658</name>
</geneLocation>
<evidence type="ECO:0000259" key="6">
    <source>
        <dbReference type="Pfam" id="PF13700"/>
    </source>
</evidence>
<dbReference type="AlphaFoldDB" id="A0A9Q8P1H3"/>
<protein>
    <submittedName>
        <fullName evidence="7">Tn3 family transposase</fullName>
    </submittedName>
</protein>
<dbReference type="InterPro" id="IPR002513">
    <property type="entry name" value="Tn3_Tnp_DDE_dom"/>
</dbReference>
<dbReference type="Pfam" id="PF13700">
    <property type="entry name" value="DUF4158"/>
    <property type="match status" value="1"/>
</dbReference>
<keyword evidence="2" id="KW-0815">Transposition</keyword>
<dbReference type="Proteomes" id="UP001050565">
    <property type="component" value="Plasmid p8E072658"/>
</dbReference>
<dbReference type="EMBL" id="CP061706">
    <property type="protein sequence ID" value="UAA86714.1"/>
    <property type="molecule type" value="Genomic_DNA"/>
</dbReference>
<name>A0A9Q8P1H3_ACIBA</name>
<organism evidence="7 8">
    <name type="scientific">Acinetobacter baumannii</name>
    <dbReference type="NCBI Taxonomy" id="470"/>
    <lineage>
        <taxon>Bacteria</taxon>
        <taxon>Pseudomonadati</taxon>
        <taxon>Pseudomonadota</taxon>
        <taxon>Gammaproteobacteria</taxon>
        <taxon>Moraxellales</taxon>
        <taxon>Moraxellaceae</taxon>
        <taxon>Acinetobacter</taxon>
        <taxon>Acinetobacter calcoaceticus/baumannii complex</taxon>
    </lineage>
</organism>